<dbReference type="Pfam" id="PF00069">
    <property type="entry name" value="Pkinase"/>
    <property type="match status" value="1"/>
</dbReference>
<keyword evidence="2" id="KW-0723">Serine/threonine-protein kinase</keyword>
<sequence>MATTLIGTPYYMSPELFANKPYNHKSDIWALGCVLYEMATLKHAFNAKDFSSLSYKILSGKVPDMPKHYSPELIDLLHSMLNQDPEKRPSARKVLVNTYIRKHIILFLEGTKHGCRRSSDISESSSEISETPNFSQRKHHALRKSVSGDRQYRRPIKRPILGVSRNSKESEFCAPEGDSALRPLRSGSLEDTNLCDAVRPTPLAPNQHFSDNQDGLLSAESNAMGFKNVHNPGPPPPRRNSPTRPCNALRAADEPDTNNTSAKENRSPARTEAVMLNELSARERRRERRRLQKLNKTGLLGAQRKMCENSVPLPILLSSRSSSAAVALNVQVGCFRIEKKVNTSENTSRWSANLDQLDGPGDKVGRSYLSERNEVNAVVNSMEKTLRVLNSDYLGSPQLGHSSGKRYVHLNANETECVRKDGWLDREQIPPYLLPFVDRYFKPGPAEPQEETVNRTARLKQRYSDLHNECLEGIGPTKLRAVFEILDQNINSESQEVLVKRLIGDNLYDQYMGKIWQLKLFEHQMFVGSP</sequence>
<evidence type="ECO:0000256" key="6">
    <source>
        <dbReference type="ARBA" id="ARBA00022840"/>
    </source>
</evidence>
<feature type="domain" description="Protein kinase" evidence="10">
    <location>
        <begin position="1"/>
        <end position="100"/>
    </location>
</feature>
<dbReference type="SMART" id="SM00220">
    <property type="entry name" value="S_TKc"/>
    <property type="match status" value="1"/>
</dbReference>
<feature type="region of interest" description="Disordered" evidence="9">
    <location>
        <begin position="116"/>
        <end position="186"/>
    </location>
</feature>
<dbReference type="EMBL" id="CAXLJL010000129">
    <property type="protein sequence ID" value="CAL5132569.1"/>
    <property type="molecule type" value="Genomic_DNA"/>
</dbReference>
<accession>A0AAV2T958</accession>
<evidence type="ECO:0000313" key="12">
    <source>
        <dbReference type="Proteomes" id="UP001497525"/>
    </source>
</evidence>
<dbReference type="AlphaFoldDB" id="A0AAV2T958"/>
<dbReference type="SUPFAM" id="SSF56112">
    <property type="entry name" value="Protein kinase-like (PK-like)"/>
    <property type="match status" value="1"/>
</dbReference>
<dbReference type="Proteomes" id="UP001497525">
    <property type="component" value="Unassembled WGS sequence"/>
</dbReference>
<reference evidence="11" key="1">
    <citation type="submission" date="2024-06" db="EMBL/GenBank/DDBJ databases">
        <authorList>
            <person name="Liu X."/>
            <person name="Lenzi L."/>
            <person name="Haldenby T S."/>
            <person name="Uol C."/>
        </authorList>
    </citation>
    <scope>NUCLEOTIDE SEQUENCE</scope>
</reference>
<organism evidence="11 12">
    <name type="scientific">Calicophoron daubneyi</name>
    <name type="common">Rumen fluke</name>
    <name type="synonym">Paramphistomum daubneyi</name>
    <dbReference type="NCBI Taxonomy" id="300641"/>
    <lineage>
        <taxon>Eukaryota</taxon>
        <taxon>Metazoa</taxon>
        <taxon>Spiralia</taxon>
        <taxon>Lophotrochozoa</taxon>
        <taxon>Platyhelminthes</taxon>
        <taxon>Trematoda</taxon>
        <taxon>Digenea</taxon>
        <taxon>Plagiorchiida</taxon>
        <taxon>Pronocephalata</taxon>
        <taxon>Paramphistomoidea</taxon>
        <taxon>Paramphistomidae</taxon>
        <taxon>Calicophoron</taxon>
    </lineage>
</organism>
<keyword evidence="5" id="KW-0418">Kinase</keyword>
<evidence type="ECO:0000256" key="8">
    <source>
        <dbReference type="ARBA" id="ARBA00048679"/>
    </source>
</evidence>
<dbReference type="EC" id="2.7.11.1" evidence="1"/>
<evidence type="ECO:0000256" key="3">
    <source>
        <dbReference type="ARBA" id="ARBA00022679"/>
    </source>
</evidence>
<evidence type="ECO:0000256" key="4">
    <source>
        <dbReference type="ARBA" id="ARBA00022741"/>
    </source>
</evidence>
<feature type="compositionally biased region" description="Low complexity" evidence="9">
    <location>
        <begin position="121"/>
        <end position="130"/>
    </location>
</feature>
<keyword evidence="6" id="KW-0067">ATP-binding</keyword>
<dbReference type="PANTHER" id="PTHR44899:SF7">
    <property type="entry name" value="NIMA-RELATED KINASE"/>
    <property type="match status" value="1"/>
</dbReference>
<protein>
    <recommendedName>
        <fullName evidence="1">non-specific serine/threonine protein kinase</fullName>
        <ecNumber evidence="1">2.7.11.1</ecNumber>
    </recommendedName>
</protein>
<feature type="region of interest" description="Disordered" evidence="9">
    <location>
        <begin position="224"/>
        <end position="270"/>
    </location>
</feature>
<comment type="catalytic activity">
    <reaction evidence="7">
        <text>L-threonyl-[protein] + ATP = O-phospho-L-threonyl-[protein] + ADP + H(+)</text>
        <dbReference type="Rhea" id="RHEA:46608"/>
        <dbReference type="Rhea" id="RHEA-COMP:11060"/>
        <dbReference type="Rhea" id="RHEA-COMP:11605"/>
        <dbReference type="ChEBI" id="CHEBI:15378"/>
        <dbReference type="ChEBI" id="CHEBI:30013"/>
        <dbReference type="ChEBI" id="CHEBI:30616"/>
        <dbReference type="ChEBI" id="CHEBI:61977"/>
        <dbReference type="ChEBI" id="CHEBI:456216"/>
        <dbReference type="EC" id="2.7.11.1"/>
    </reaction>
</comment>
<dbReference type="Gene3D" id="1.10.510.10">
    <property type="entry name" value="Transferase(Phosphotransferase) domain 1"/>
    <property type="match status" value="1"/>
</dbReference>
<evidence type="ECO:0000259" key="10">
    <source>
        <dbReference type="PROSITE" id="PS50011"/>
    </source>
</evidence>
<evidence type="ECO:0000256" key="5">
    <source>
        <dbReference type="ARBA" id="ARBA00022777"/>
    </source>
</evidence>
<gene>
    <name evidence="11" type="ORF">CDAUBV1_LOCUS5411</name>
</gene>
<evidence type="ECO:0000313" key="11">
    <source>
        <dbReference type="EMBL" id="CAL5132569.1"/>
    </source>
</evidence>
<evidence type="ECO:0000256" key="2">
    <source>
        <dbReference type="ARBA" id="ARBA00022527"/>
    </source>
</evidence>
<keyword evidence="4" id="KW-0547">Nucleotide-binding</keyword>
<dbReference type="InterPro" id="IPR051131">
    <property type="entry name" value="NEK_Ser/Thr_kinase_NIMA"/>
</dbReference>
<dbReference type="GO" id="GO:0004674">
    <property type="term" value="F:protein serine/threonine kinase activity"/>
    <property type="evidence" value="ECO:0007669"/>
    <property type="project" value="UniProtKB-KW"/>
</dbReference>
<name>A0AAV2T958_CALDB</name>
<evidence type="ECO:0000256" key="9">
    <source>
        <dbReference type="SAM" id="MobiDB-lite"/>
    </source>
</evidence>
<dbReference type="InterPro" id="IPR011009">
    <property type="entry name" value="Kinase-like_dom_sf"/>
</dbReference>
<evidence type="ECO:0000256" key="1">
    <source>
        <dbReference type="ARBA" id="ARBA00012513"/>
    </source>
</evidence>
<dbReference type="GO" id="GO:0005524">
    <property type="term" value="F:ATP binding"/>
    <property type="evidence" value="ECO:0007669"/>
    <property type="project" value="UniProtKB-KW"/>
</dbReference>
<comment type="caution">
    <text evidence="11">The sequence shown here is derived from an EMBL/GenBank/DDBJ whole genome shotgun (WGS) entry which is preliminary data.</text>
</comment>
<comment type="catalytic activity">
    <reaction evidence="8">
        <text>L-seryl-[protein] + ATP = O-phospho-L-seryl-[protein] + ADP + H(+)</text>
        <dbReference type="Rhea" id="RHEA:17989"/>
        <dbReference type="Rhea" id="RHEA-COMP:9863"/>
        <dbReference type="Rhea" id="RHEA-COMP:11604"/>
        <dbReference type="ChEBI" id="CHEBI:15378"/>
        <dbReference type="ChEBI" id="CHEBI:29999"/>
        <dbReference type="ChEBI" id="CHEBI:30616"/>
        <dbReference type="ChEBI" id="CHEBI:83421"/>
        <dbReference type="ChEBI" id="CHEBI:456216"/>
        <dbReference type="EC" id="2.7.11.1"/>
    </reaction>
</comment>
<dbReference type="PROSITE" id="PS50011">
    <property type="entry name" value="PROTEIN_KINASE_DOM"/>
    <property type="match status" value="1"/>
</dbReference>
<proteinExistence type="predicted"/>
<dbReference type="InterPro" id="IPR000719">
    <property type="entry name" value="Prot_kinase_dom"/>
</dbReference>
<dbReference type="PANTHER" id="PTHR44899">
    <property type="entry name" value="CAMK FAMILY PROTEIN KINASE"/>
    <property type="match status" value="1"/>
</dbReference>
<evidence type="ECO:0000256" key="7">
    <source>
        <dbReference type="ARBA" id="ARBA00047899"/>
    </source>
</evidence>
<keyword evidence="3" id="KW-0808">Transferase</keyword>